<keyword evidence="1" id="KW-0812">Transmembrane</keyword>
<protein>
    <submittedName>
        <fullName evidence="2">ABC transporter</fullName>
    </submittedName>
</protein>
<gene>
    <name evidence="2" type="ORF">A8F95_04005</name>
</gene>
<evidence type="ECO:0000313" key="2">
    <source>
        <dbReference type="EMBL" id="OCA92857.1"/>
    </source>
</evidence>
<organism evidence="2 3">
    <name type="scientific">Pseudobacillus wudalianchiensis</name>
    <dbReference type="NCBI Taxonomy" id="1743143"/>
    <lineage>
        <taxon>Bacteria</taxon>
        <taxon>Bacillati</taxon>
        <taxon>Bacillota</taxon>
        <taxon>Bacilli</taxon>
        <taxon>Bacillales</taxon>
        <taxon>Bacillaceae</taxon>
        <taxon>Pseudobacillus</taxon>
    </lineage>
</organism>
<sequence>MSNGLFAGGILHLFLGFLTGVIGLLLAVLGVLTQLFTLLSLTGIGGTLTLLIAILCFLASLLFGGCLFLRVWCHCCGRKSGC</sequence>
<feature type="transmembrane region" description="Helical" evidence="1">
    <location>
        <begin position="12"/>
        <end position="36"/>
    </location>
</feature>
<dbReference type="AlphaFoldDB" id="A0A1B9B9T9"/>
<name>A0A1B9B9T9_9BACI</name>
<proteinExistence type="predicted"/>
<evidence type="ECO:0000256" key="1">
    <source>
        <dbReference type="SAM" id="Phobius"/>
    </source>
</evidence>
<reference evidence="3" key="1">
    <citation type="submission" date="2016-05" db="EMBL/GenBank/DDBJ databases">
        <authorList>
            <person name="Liu B."/>
            <person name="Wang J."/>
            <person name="Zhu Y."/>
            <person name="Liu G."/>
            <person name="Chen Q."/>
            <person name="Chen Z."/>
            <person name="Lan J."/>
            <person name="Che J."/>
            <person name="Ge C."/>
            <person name="Shi H."/>
            <person name="Pan Z."/>
            <person name="Liu X."/>
        </authorList>
    </citation>
    <scope>NUCLEOTIDE SEQUENCE [LARGE SCALE GENOMIC DNA]</scope>
    <source>
        <strain evidence="3">FJAT-27215</strain>
    </source>
</reference>
<dbReference type="EMBL" id="MAYT01000001">
    <property type="protein sequence ID" value="OCA92857.1"/>
    <property type="molecule type" value="Genomic_DNA"/>
</dbReference>
<keyword evidence="3" id="KW-1185">Reference proteome</keyword>
<dbReference type="RefSeq" id="WP_065409312.1">
    <property type="nucleotide sequence ID" value="NZ_MAYT01000001.1"/>
</dbReference>
<accession>A0A1B9B9T9</accession>
<dbReference type="Proteomes" id="UP000092578">
    <property type="component" value="Unassembled WGS sequence"/>
</dbReference>
<comment type="caution">
    <text evidence="2">The sequence shown here is derived from an EMBL/GenBank/DDBJ whole genome shotgun (WGS) entry which is preliminary data.</text>
</comment>
<feature type="transmembrane region" description="Helical" evidence="1">
    <location>
        <begin position="48"/>
        <end position="69"/>
    </location>
</feature>
<evidence type="ECO:0000313" key="3">
    <source>
        <dbReference type="Proteomes" id="UP000092578"/>
    </source>
</evidence>
<keyword evidence="1" id="KW-1133">Transmembrane helix</keyword>
<keyword evidence="1" id="KW-0472">Membrane</keyword>